<comment type="caution">
    <text evidence="1">The sequence shown here is derived from an EMBL/GenBank/DDBJ whole genome shotgun (WGS) entry which is preliminary data.</text>
</comment>
<proteinExistence type="predicted"/>
<protein>
    <submittedName>
        <fullName evidence="1">Glycerol dehydratase reactivase beta/small subunit family protein</fullName>
    </submittedName>
</protein>
<dbReference type="Pfam" id="PF02288">
    <property type="entry name" value="Dehydratase_MU"/>
    <property type="match status" value="1"/>
</dbReference>
<dbReference type="OrthoDB" id="308037at2"/>
<sequence length="150" mass="16964">MNNVDRPTINIYYSSQIKDKSSYNQLLWGIEEEGLPYNIESKPLENSIELGYSAAEDSKLNVGIGIGKDGNIIVHYQKLNKEEPLFSLNIKDEHHNLRKLGANAARLIKGIAFKSFSDDAEIDEKENGNKDDSDNYVDIEMIVKKVMESL</sequence>
<evidence type="ECO:0000313" key="2">
    <source>
        <dbReference type="Proteomes" id="UP001142078"/>
    </source>
</evidence>
<evidence type="ECO:0000313" key="1">
    <source>
        <dbReference type="EMBL" id="MCR2044079.1"/>
    </source>
</evidence>
<gene>
    <name evidence="1" type="ORF">NSA23_08090</name>
</gene>
<reference evidence="1" key="1">
    <citation type="submission" date="2022-07" db="EMBL/GenBank/DDBJ databases">
        <title>Enhanced cultured diversity of the mouse gut microbiota enables custom-made synthetic communities.</title>
        <authorList>
            <person name="Afrizal A."/>
        </authorList>
    </citation>
    <scope>NUCLEOTIDE SEQUENCE</scope>
    <source>
        <strain evidence="1">DSM 29482</strain>
    </source>
</reference>
<dbReference type="Gene3D" id="3.40.50.10150">
    <property type="entry name" value="B12-dependent dehydatase associated subunit"/>
    <property type="match status" value="1"/>
</dbReference>
<dbReference type="InterPro" id="IPR010254">
    <property type="entry name" value="B12-dep_deHydtase_bsu"/>
</dbReference>
<dbReference type="AlphaFoldDB" id="A0A9X2MI27"/>
<dbReference type="InterPro" id="IPR003208">
    <property type="entry name" value="Dehydtase/Dehydtase_re"/>
</dbReference>
<dbReference type="RefSeq" id="WP_042682926.1">
    <property type="nucleotide sequence ID" value="NZ_CABKTM010000049.1"/>
</dbReference>
<accession>A0A9X2MI27</accession>
<dbReference type="EMBL" id="JANJZL010000004">
    <property type="protein sequence ID" value="MCR2044079.1"/>
    <property type="molecule type" value="Genomic_DNA"/>
</dbReference>
<name>A0A9X2MI27_9FIRM</name>
<organism evidence="1 2">
    <name type="scientific">Anaerosalibacter massiliensis</name>
    <dbReference type="NCBI Taxonomy" id="1347392"/>
    <lineage>
        <taxon>Bacteria</taxon>
        <taxon>Bacillati</taxon>
        <taxon>Bacillota</taxon>
        <taxon>Tissierellia</taxon>
        <taxon>Tissierellales</taxon>
        <taxon>Sporanaerobacteraceae</taxon>
        <taxon>Anaerosalibacter</taxon>
    </lineage>
</organism>
<dbReference type="SUPFAM" id="SSF52968">
    <property type="entry name" value="B12-dependent dehydatase associated subunit"/>
    <property type="match status" value="1"/>
</dbReference>
<keyword evidence="2" id="KW-1185">Reference proteome</keyword>
<dbReference type="Proteomes" id="UP001142078">
    <property type="component" value="Unassembled WGS sequence"/>
</dbReference>